<dbReference type="SUPFAM" id="SSF56003">
    <property type="entry name" value="Molybdenum cofactor-binding domain"/>
    <property type="match status" value="1"/>
</dbReference>
<dbReference type="SUPFAM" id="SSF47741">
    <property type="entry name" value="CO dehydrogenase ISP C-domain like"/>
    <property type="match status" value="1"/>
</dbReference>
<keyword evidence="5" id="KW-0285">Flavoprotein</keyword>
<dbReference type="InterPro" id="IPR036856">
    <property type="entry name" value="Ald_Oxase/Xan_DH_a/b_sf"/>
</dbReference>
<keyword evidence="8" id="KW-0274">FAD</keyword>
<comment type="similarity">
    <text evidence="3">Belongs to the xanthine dehydrogenase family.</text>
</comment>
<dbReference type="PROSITE" id="PS51387">
    <property type="entry name" value="FAD_PCMH"/>
    <property type="match status" value="1"/>
</dbReference>
<dbReference type="Proteomes" id="UP001180020">
    <property type="component" value="Unassembled WGS sequence"/>
</dbReference>
<dbReference type="GO" id="GO:0016491">
    <property type="term" value="F:oxidoreductase activity"/>
    <property type="evidence" value="ECO:0007669"/>
    <property type="project" value="UniProtKB-KW"/>
</dbReference>
<protein>
    <submittedName>
        <fullName evidence="17">Indole-3-acetaldehyde oxidase</fullName>
    </submittedName>
</protein>
<reference evidence="17" key="2">
    <citation type="submission" date="2023-06" db="EMBL/GenBank/DDBJ databases">
        <authorList>
            <person name="Ma L."/>
            <person name="Liu K.-W."/>
            <person name="Li Z."/>
            <person name="Hsiao Y.-Y."/>
            <person name="Qi Y."/>
            <person name="Fu T."/>
            <person name="Tang G."/>
            <person name="Zhang D."/>
            <person name="Sun W.-H."/>
            <person name="Liu D.-K."/>
            <person name="Li Y."/>
            <person name="Chen G.-Z."/>
            <person name="Liu X.-D."/>
            <person name="Liao X.-Y."/>
            <person name="Jiang Y.-T."/>
            <person name="Yu X."/>
            <person name="Hao Y."/>
            <person name="Huang J."/>
            <person name="Zhao X.-W."/>
            <person name="Ke S."/>
            <person name="Chen Y.-Y."/>
            <person name="Wu W.-L."/>
            <person name="Hsu J.-L."/>
            <person name="Lin Y.-F."/>
            <person name="Huang M.-D."/>
            <person name="Li C.-Y."/>
            <person name="Huang L."/>
            <person name="Wang Z.-W."/>
            <person name="Zhao X."/>
            <person name="Zhong W.-Y."/>
            <person name="Peng D.-H."/>
            <person name="Ahmad S."/>
            <person name="Lan S."/>
            <person name="Zhang J.-S."/>
            <person name="Tsai W.-C."/>
            <person name="Van De Peer Y."/>
            <person name="Liu Z.-J."/>
        </authorList>
    </citation>
    <scope>NUCLEOTIDE SEQUENCE</scope>
    <source>
        <strain evidence="17">CP</strain>
        <tissue evidence="17">Leaves</tissue>
    </source>
</reference>
<gene>
    <name evidence="17" type="primary">AO1</name>
    <name evidence="17" type="ORF">QJS10_CPB22g00333</name>
</gene>
<dbReference type="InterPro" id="IPR036010">
    <property type="entry name" value="2Fe-2S_ferredoxin-like_sf"/>
</dbReference>
<dbReference type="PANTHER" id="PTHR11908:SF132">
    <property type="entry name" value="ALDEHYDE OXIDASE 1-RELATED"/>
    <property type="match status" value="1"/>
</dbReference>
<dbReference type="SUPFAM" id="SSF54292">
    <property type="entry name" value="2Fe-2S ferredoxin-like"/>
    <property type="match status" value="1"/>
</dbReference>
<evidence type="ECO:0000256" key="10">
    <source>
        <dbReference type="ARBA" id="ARBA00023004"/>
    </source>
</evidence>
<evidence type="ECO:0000256" key="11">
    <source>
        <dbReference type="ARBA" id="ARBA00023014"/>
    </source>
</evidence>
<evidence type="ECO:0000256" key="3">
    <source>
        <dbReference type="ARBA" id="ARBA00006849"/>
    </source>
</evidence>
<accession>A0AAV9BXL0</accession>
<organism evidence="17 18">
    <name type="scientific">Acorus calamus</name>
    <name type="common">Sweet flag</name>
    <dbReference type="NCBI Taxonomy" id="4465"/>
    <lineage>
        <taxon>Eukaryota</taxon>
        <taxon>Viridiplantae</taxon>
        <taxon>Streptophyta</taxon>
        <taxon>Embryophyta</taxon>
        <taxon>Tracheophyta</taxon>
        <taxon>Spermatophyta</taxon>
        <taxon>Magnoliopsida</taxon>
        <taxon>Liliopsida</taxon>
        <taxon>Acoraceae</taxon>
        <taxon>Acorus</taxon>
    </lineage>
</organism>
<dbReference type="SUPFAM" id="SSF56176">
    <property type="entry name" value="FAD-binding/transporter-associated domain-like"/>
    <property type="match status" value="1"/>
</dbReference>
<dbReference type="GO" id="GO:0051537">
    <property type="term" value="F:2 iron, 2 sulfur cluster binding"/>
    <property type="evidence" value="ECO:0007669"/>
    <property type="project" value="UniProtKB-KW"/>
</dbReference>
<evidence type="ECO:0000313" key="17">
    <source>
        <dbReference type="EMBL" id="KAK1281653.1"/>
    </source>
</evidence>
<dbReference type="Gene3D" id="3.30.365.10">
    <property type="entry name" value="Aldehyde oxidase/xanthine dehydrogenase, molybdopterin binding domain"/>
    <property type="match status" value="2"/>
</dbReference>
<feature type="domain" description="2Fe-2S ferredoxin-type" evidence="15">
    <location>
        <begin position="6"/>
        <end position="94"/>
    </location>
</feature>
<keyword evidence="4" id="KW-0500">Molybdenum</keyword>
<keyword evidence="11" id="KW-0411">Iron-sulfur</keyword>
<comment type="cofactor">
    <cofactor evidence="13">
        <name>[2Fe-2S] cluster</name>
        <dbReference type="ChEBI" id="CHEBI:190135"/>
    </cofactor>
</comment>
<dbReference type="PROSITE" id="PS51085">
    <property type="entry name" value="2FE2S_FER_2"/>
    <property type="match status" value="1"/>
</dbReference>
<dbReference type="PANTHER" id="PTHR11908">
    <property type="entry name" value="XANTHINE DEHYDROGENASE"/>
    <property type="match status" value="1"/>
</dbReference>
<dbReference type="Pfam" id="PF00111">
    <property type="entry name" value="Fer2"/>
    <property type="match status" value="1"/>
</dbReference>
<dbReference type="InterPro" id="IPR016169">
    <property type="entry name" value="FAD-bd_PCMH_sub2"/>
</dbReference>
<name>A0AAV9BXL0_ACOCL</name>
<dbReference type="InterPro" id="IPR016208">
    <property type="entry name" value="Ald_Oxase/xanthine_DH-like"/>
</dbReference>
<dbReference type="InterPro" id="IPR012675">
    <property type="entry name" value="Beta-grasp_dom_sf"/>
</dbReference>
<dbReference type="InterPro" id="IPR016166">
    <property type="entry name" value="FAD-bd_PCMH"/>
</dbReference>
<dbReference type="GO" id="GO:0071949">
    <property type="term" value="F:FAD binding"/>
    <property type="evidence" value="ECO:0007669"/>
    <property type="project" value="InterPro"/>
</dbReference>
<evidence type="ECO:0000313" key="18">
    <source>
        <dbReference type="Proteomes" id="UP001180020"/>
    </source>
</evidence>
<evidence type="ECO:0000256" key="13">
    <source>
        <dbReference type="ARBA" id="ARBA00034078"/>
    </source>
</evidence>
<evidence type="ECO:0000256" key="5">
    <source>
        <dbReference type="ARBA" id="ARBA00022630"/>
    </source>
</evidence>
<sequence>MEEMKRRLIFAVNGERFELQSIDDPSKTLLEFLRSETPYKGPKLGCGEGGCGACVVLLARYDPATDQVEEHTVSSCMTLLCSINLCSVTTSEGLENSKDGFFHSIHQRFASFHASQCGFCTPGMCISIFSALTNADKSKKYNAPTGFSKLTVSEAEKAIAGNLCRCTGYRPIDDACKSFAVDVDMEDLGFNSFCRKGENGITSIKKLPVYNPTSVCTFAEFLKDKVRSNLDLSSKCSNDLVAPQLDATFKTHLPCSHDNCWYLPTSIKELYSLLSSEEANGKVGNTDVGVYRNYDQYDKYIDVRNIPELTEIKRDDTKIEIGAAVTISRTIEALKEGKRSLIYTKIGEHMSKVTSHFIRNMASLGVAHLEDFLEMPPINSHILLVKSDKVENFLVGKSLTASVLLEAIRILFDFLRPLTIDLEEANVAGNGLLNGGLNGYNKGLGDEVFKTEQLEQFDHLERSGSLLSAKQVVEFNGDHCPVGEPVKKVGAELQASGEAVFVDDIPSPKDCLYGAFIYSTKPSAHVKEPKGGENIGANFFSSEPLFAEDNTEYAGQPLGLVIAESQRVASMAANRAVIDYSTENMEPPNFTVEDAVRRSSYFQTPSSFSPKPVGHFSKGMEEADHKILSAGITLGSQYYFYMETQTALAVPDEDNCGDRMCTSSTQALASSLNVP</sequence>
<evidence type="ECO:0000256" key="14">
    <source>
        <dbReference type="ARBA" id="ARBA00066063"/>
    </source>
</evidence>
<evidence type="ECO:0000256" key="4">
    <source>
        <dbReference type="ARBA" id="ARBA00022505"/>
    </source>
</evidence>
<dbReference type="Gene3D" id="3.90.1170.50">
    <property type="entry name" value="Aldehyde oxidase/xanthine dehydrogenase, a/b hammerhead"/>
    <property type="match status" value="2"/>
</dbReference>
<dbReference type="GO" id="GO:0005506">
    <property type="term" value="F:iron ion binding"/>
    <property type="evidence" value="ECO:0007669"/>
    <property type="project" value="InterPro"/>
</dbReference>
<keyword evidence="9" id="KW-0560">Oxidoreductase</keyword>
<dbReference type="FunFam" id="1.10.150.120:FF:000006">
    <property type="entry name" value="Aldehyde oxidase"/>
    <property type="match status" value="1"/>
</dbReference>
<evidence type="ECO:0000256" key="12">
    <source>
        <dbReference type="ARBA" id="ARBA00023027"/>
    </source>
</evidence>
<dbReference type="InterPro" id="IPR001041">
    <property type="entry name" value="2Fe-2S_ferredoxin-type"/>
</dbReference>
<evidence type="ECO:0000259" key="15">
    <source>
        <dbReference type="PROSITE" id="PS51085"/>
    </source>
</evidence>
<dbReference type="Pfam" id="PF02738">
    <property type="entry name" value="MoCoBD_1"/>
    <property type="match status" value="1"/>
</dbReference>
<proteinExistence type="inferred from homology"/>
<evidence type="ECO:0000256" key="8">
    <source>
        <dbReference type="ARBA" id="ARBA00022827"/>
    </source>
</evidence>
<dbReference type="InterPro" id="IPR036318">
    <property type="entry name" value="FAD-bd_PCMH-like_sf"/>
</dbReference>
<keyword evidence="18" id="KW-1185">Reference proteome</keyword>
<feature type="domain" description="FAD-binding PCMH-type" evidence="16">
    <location>
        <begin position="254"/>
        <end position="460"/>
    </location>
</feature>
<dbReference type="InterPro" id="IPR002888">
    <property type="entry name" value="2Fe-2S-bd"/>
</dbReference>
<dbReference type="InterPro" id="IPR000674">
    <property type="entry name" value="Ald_Oxase/Xan_DH_a/b"/>
</dbReference>
<dbReference type="InterPro" id="IPR002346">
    <property type="entry name" value="Mopterin_DH_FAD-bd"/>
</dbReference>
<evidence type="ECO:0000256" key="7">
    <source>
        <dbReference type="ARBA" id="ARBA00022723"/>
    </source>
</evidence>
<evidence type="ECO:0000256" key="1">
    <source>
        <dbReference type="ARBA" id="ARBA00001924"/>
    </source>
</evidence>
<dbReference type="FunFam" id="3.10.20.30:FF:000012">
    <property type="entry name" value="Xanthine dehydrogenase/oxidase"/>
    <property type="match status" value="1"/>
</dbReference>
<evidence type="ECO:0000256" key="6">
    <source>
        <dbReference type="ARBA" id="ARBA00022714"/>
    </source>
</evidence>
<dbReference type="Gene3D" id="3.30.465.10">
    <property type="match status" value="1"/>
</dbReference>
<dbReference type="PROSITE" id="PS00197">
    <property type="entry name" value="2FE2S_FER_1"/>
    <property type="match status" value="1"/>
</dbReference>
<dbReference type="Pfam" id="PF00941">
    <property type="entry name" value="FAD_binding_5"/>
    <property type="match status" value="1"/>
</dbReference>
<dbReference type="InterPro" id="IPR006058">
    <property type="entry name" value="2Fe2S_fd_BS"/>
</dbReference>
<dbReference type="AlphaFoldDB" id="A0AAV9BXL0"/>
<keyword evidence="7" id="KW-0479">Metal-binding</keyword>
<dbReference type="Gene3D" id="3.10.20.30">
    <property type="match status" value="1"/>
</dbReference>
<reference evidence="17" key="1">
    <citation type="journal article" date="2023" name="Nat. Commun.">
        <title>Diploid and tetraploid genomes of Acorus and the evolution of monocots.</title>
        <authorList>
            <person name="Ma L."/>
            <person name="Liu K.W."/>
            <person name="Li Z."/>
            <person name="Hsiao Y.Y."/>
            <person name="Qi Y."/>
            <person name="Fu T."/>
            <person name="Tang G.D."/>
            <person name="Zhang D."/>
            <person name="Sun W.H."/>
            <person name="Liu D.K."/>
            <person name="Li Y."/>
            <person name="Chen G.Z."/>
            <person name="Liu X.D."/>
            <person name="Liao X.Y."/>
            <person name="Jiang Y.T."/>
            <person name="Yu X."/>
            <person name="Hao Y."/>
            <person name="Huang J."/>
            <person name="Zhao X.W."/>
            <person name="Ke S."/>
            <person name="Chen Y.Y."/>
            <person name="Wu W.L."/>
            <person name="Hsu J.L."/>
            <person name="Lin Y.F."/>
            <person name="Huang M.D."/>
            <person name="Li C.Y."/>
            <person name="Huang L."/>
            <person name="Wang Z.W."/>
            <person name="Zhao X."/>
            <person name="Zhong W.Y."/>
            <person name="Peng D.H."/>
            <person name="Ahmad S."/>
            <person name="Lan S."/>
            <person name="Zhang J.S."/>
            <person name="Tsai W.C."/>
            <person name="Van de Peer Y."/>
            <person name="Liu Z.J."/>
        </authorList>
    </citation>
    <scope>NUCLEOTIDE SEQUENCE</scope>
    <source>
        <strain evidence="17">CP</strain>
    </source>
</reference>
<dbReference type="InterPro" id="IPR008274">
    <property type="entry name" value="AldOxase/xan_DH_MoCoBD1"/>
</dbReference>
<comment type="cofactor">
    <cofactor evidence="1">
        <name>Mo-molybdopterin</name>
        <dbReference type="ChEBI" id="CHEBI:71302"/>
    </cofactor>
</comment>
<dbReference type="InterPro" id="IPR037165">
    <property type="entry name" value="AldOxase/xan_DH_Mopterin-bd_sf"/>
</dbReference>
<dbReference type="Gene3D" id="1.10.150.120">
    <property type="entry name" value="[2Fe-2S]-binding domain"/>
    <property type="match status" value="1"/>
</dbReference>
<keyword evidence="6" id="KW-0001">2Fe-2S</keyword>
<dbReference type="SUPFAM" id="SSF54665">
    <property type="entry name" value="CO dehydrogenase molybdoprotein N-domain-like"/>
    <property type="match status" value="1"/>
</dbReference>
<dbReference type="EMBL" id="JAUJYO010000022">
    <property type="protein sequence ID" value="KAK1281653.1"/>
    <property type="molecule type" value="Genomic_DNA"/>
</dbReference>
<evidence type="ECO:0000259" key="16">
    <source>
        <dbReference type="PROSITE" id="PS51387"/>
    </source>
</evidence>
<evidence type="ECO:0000256" key="9">
    <source>
        <dbReference type="ARBA" id="ARBA00023002"/>
    </source>
</evidence>
<comment type="subunit">
    <text evidence="14">Aldehyde oxidases (AO) are homodimers and heterodimers of AO subunits.</text>
</comment>
<keyword evidence="10" id="KW-0408">Iron</keyword>
<comment type="caution">
    <text evidence="17">The sequence shown here is derived from an EMBL/GenBank/DDBJ whole genome shotgun (WGS) entry which is preliminary data.</text>
</comment>
<keyword evidence="12" id="KW-0520">NAD</keyword>
<dbReference type="Pfam" id="PF01799">
    <property type="entry name" value="Fer2_2"/>
    <property type="match status" value="1"/>
</dbReference>
<comment type="cofactor">
    <cofactor evidence="2">
        <name>FAD</name>
        <dbReference type="ChEBI" id="CHEBI:57692"/>
    </cofactor>
</comment>
<dbReference type="InterPro" id="IPR036884">
    <property type="entry name" value="2Fe-2S-bd_dom_sf"/>
</dbReference>
<dbReference type="SMART" id="SM01008">
    <property type="entry name" value="Ald_Xan_dh_C"/>
    <property type="match status" value="1"/>
</dbReference>
<dbReference type="Pfam" id="PF01315">
    <property type="entry name" value="Ald_Xan_dh_C"/>
    <property type="match status" value="1"/>
</dbReference>
<evidence type="ECO:0000256" key="2">
    <source>
        <dbReference type="ARBA" id="ARBA00001974"/>
    </source>
</evidence>